<gene>
    <name evidence="3" type="primary">purU</name>
    <name evidence="6" type="ORF">Thini_2805</name>
</gene>
<dbReference type="NCBIfam" id="NF004684">
    <property type="entry name" value="PRK06027.1"/>
    <property type="match status" value="1"/>
</dbReference>
<organism evidence="6 7">
    <name type="scientific">Thiothrix nivea (strain ATCC 35100 / DSM 5205 / JP2)</name>
    <dbReference type="NCBI Taxonomy" id="870187"/>
    <lineage>
        <taxon>Bacteria</taxon>
        <taxon>Pseudomonadati</taxon>
        <taxon>Pseudomonadota</taxon>
        <taxon>Gammaproteobacteria</taxon>
        <taxon>Thiotrichales</taxon>
        <taxon>Thiotrichaceae</taxon>
        <taxon>Thiothrix</taxon>
    </lineage>
</organism>
<dbReference type="OrthoDB" id="9806170at2"/>
<dbReference type="Pfam" id="PF00551">
    <property type="entry name" value="Formyl_trans_N"/>
    <property type="match status" value="1"/>
</dbReference>
<feature type="domain" description="Formyl transferase N-terminal" evidence="5">
    <location>
        <begin position="92"/>
        <end position="268"/>
    </location>
</feature>
<dbReference type="InterPro" id="IPR004810">
    <property type="entry name" value="PurU"/>
</dbReference>
<dbReference type="InterPro" id="IPR036477">
    <property type="entry name" value="Formyl_transf_N_sf"/>
</dbReference>
<dbReference type="InterPro" id="IPR002376">
    <property type="entry name" value="Formyl_transf_N"/>
</dbReference>
<comment type="pathway">
    <text evidence="3">Purine metabolism; IMP biosynthesis via de novo pathway; formate from 10-formyl-5,6,7,8-tetrahydrofolate: step 1/1.</text>
</comment>
<dbReference type="GO" id="GO:0006189">
    <property type="term" value="P:'de novo' IMP biosynthetic process"/>
    <property type="evidence" value="ECO:0007669"/>
    <property type="project" value="UniProtKB-UniRule"/>
</dbReference>
<evidence type="ECO:0000256" key="3">
    <source>
        <dbReference type="HAMAP-Rule" id="MF_01927"/>
    </source>
</evidence>
<evidence type="ECO:0000313" key="6">
    <source>
        <dbReference type="EMBL" id="EIJ35342.1"/>
    </source>
</evidence>
<dbReference type="CDD" id="cd08648">
    <property type="entry name" value="FMT_core_Formyl-FH4-Hydrolase_C"/>
    <property type="match status" value="1"/>
</dbReference>
<dbReference type="InterPro" id="IPR041729">
    <property type="entry name" value="Formyl-FH4-Hydrolase_C"/>
</dbReference>
<dbReference type="EC" id="3.5.1.10" evidence="3 4"/>
<accession>A0A656HGK5</accession>
<dbReference type="CDD" id="cd04875">
    <property type="entry name" value="ACT_F4HF-DF"/>
    <property type="match status" value="1"/>
</dbReference>
<dbReference type="PANTHER" id="PTHR42706:SF1">
    <property type="entry name" value="FORMYLTETRAHYDROFOLATE DEFORMYLASE 2, MITOCHONDRIAL"/>
    <property type="match status" value="1"/>
</dbReference>
<keyword evidence="1 3" id="KW-0554">One-carbon metabolism</keyword>
<dbReference type="EMBL" id="JH651384">
    <property type="protein sequence ID" value="EIJ35342.1"/>
    <property type="molecule type" value="Genomic_DNA"/>
</dbReference>
<dbReference type="GO" id="GO:0006730">
    <property type="term" value="P:one-carbon metabolic process"/>
    <property type="evidence" value="ECO:0007669"/>
    <property type="project" value="UniProtKB-KW"/>
</dbReference>
<dbReference type="PANTHER" id="PTHR42706">
    <property type="entry name" value="FORMYLTETRAHYDROFOLATE DEFORMYLASE"/>
    <property type="match status" value="1"/>
</dbReference>
<dbReference type="SUPFAM" id="SSF53328">
    <property type="entry name" value="Formyltransferase"/>
    <property type="match status" value="1"/>
</dbReference>
<sequence length="287" mass="32111">MQEQENYILTVTCPATTGIVAAITGFLADTHCYITEMAQYDDEMTQKFFCRITFRPDASLSPAIDGIRQQFAPIAGTFNMDWRISSSSRPTRVILMVSKADHCLVDLLYRKNKGDLNMQVVCVISNHMDLRSIVEREGIRFVCLPVDKTNKAEQEARMLGIVAETGAELVVLARYMQILSNDACKKLAGMCINIHHSFLPGFKGARPYHQAYDRGVKLIGATAHYVTSDLDEGPIIEQSVERVDHTFLPDNLAALGRDLENSALAKAVRLHIERRVFVDGNKTVVFK</sequence>
<dbReference type="InterPro" id="IPR044074">
    <property type="entry name" value="PurU_ACT"/>
</dbReference>
<dbReference type="UniPathway" id="UPA00074">
    <property type="reaction ID" value="UER00170"/>
</dbReference>
<name>A0A656HGK5_THINJ</name>
<evidence type="ECO:0000256" key="4">
    <source>
        <dbReference type="NCBIfam" id="TIGR00655"/>
    </source>
</evidence>
<keyword evidence="2 3" id="KW-0378">Hydrolase</keyword>
<dbReference type="HAMAP" id="MF_01927">
    <property type="entry name" value="PurU"/>
    <property type="match status" value="1"/>
</dbReference>
<dbReference type="SUPFAM" id="SSF55021">
    <property type="entry name" value="ACT-like"/>
    <property type="match status" value="1"/>
</dbReference>
<dbReference type="PRINTS" id="PR01575">
    <property type="entry name" value="FFH4HYDRLASE"/>
</dbReference>
<evidence type="ECO:0000256" key="1">
    <source>
        <dbReference type="ARBA" id="ARBA00022563"/>
    </source>
</evidence>
<dbReference type="Proteomes" id="UP000005317">
    <property type="component" value="Unassembled WGS sequence"/>
</dbReference>
<comment type="function">
    <text evidence="3">Catalyzes the hydrolysis of 10-formyltetrahydrofolate (formyl-FH4) to formate and tetrahydrofolate (FH4).</text>
</comment>
<dbReference type="InterPro" id="IPR045865">
    <property type="entry name" value="ACT-like_dom_sf"/>
</dbReference>
<dbReference type="PIRSF" id="PIRSF036480">
    <property type="entry name" value="FormyFH4_hydr"/>
    <property type="match status" value="1"/>
</dbReference>
<reference evidence="7" key="1">
    <citation type="journal article" date="2011" name="Stand. Genomic Sci.">
        <title>Genome sequence of the filamentous, gliding Thiothrix nivea neotype strain (JP2(T)).</title>
        <authorList>
            <person name="Lapidus A."/>
            <person name="Nolan M."/>
            <person name="Lucas S."/>
            <person name="Glavina Del Rio T."/>
            <person name="Tice H."/>
            <person name="Cheng J.F."/>
            <person name="Tapia R."/>
            <person name="Han C."/>
            <person name="Goodwin L."/>
            <person name="Pitluck S."/>
            <person name="Liolios K."/>
            <person name="Pagani I."/>
            <person name="Ivanova N."/>
            <person name="Huntemann M."/>
            <person name="Mavromatis K."/>
            <person name="Mikhailova N."/>
            <person name="Pati A."/>
            <person name="Chen A."/>
            <person name="Palaniappan K."/>
            <person name="Land M."/>
            <person name="Brambilla E.M."/>
            <person name="Rohde M."/>
            <person name="Abt B."/>
            <person name="Verbarg S."/>
            <person name="Goker M."/>
            <person name="Bristow J."/>
            <person name="Eisen J.A."/>
            <person name="Markowitz V."/>
            <person name="Hugenholtz P."/>
            <person name="Kyrpides N.C."/>
            <person name="Klenk H.P."/>
            <person name="Woyke T."/>
        </authorList>
    </citation>
    <scope>NUCLEOTIDE SEQUENCE [LARGE SCALE GENOMIC DNA]</scope>
    <source>
        <strain evidence="7">ATCC 35100 / DSM 5205 / JP2</strain>
    </source>
</reference>
<comment type="similarity">
    <text evidence="3">Belongs to the PurU family.</text>
</comment>
<evidence type="ECO:0000259" key="5">
    <source>
        <dbReference type="Pfam" id="PF00551"/>
    </source>
</evidence>
<comment type="catalytic activity">
    <reaction evidence="3">
        <text>(6R)-10-formyltetrahydrofolate + H2O = (6S)-5,6,7,8-tetrahydrofolate + formate + H(+)</text>
        <dbReference type="Rhea" id="RHEA:19833"/>
        <dbReference type="ChEBI" id="CHEBI:15377"/>
        <dbReference type="ChEBI" id="CHEBI:15378"/>
        <dbReference type="ChEBI" id="CHEBI:15740"/>
        <dbReference type="ChEBI" id="CHEBI:57453"/>
        <dbReference type="ChEBI" id="CHEBI:195366"/>
        <dbReference type="EC" id="3.5.1.10"/>
    </reaction>
</comment>
<protein>
    <recommendedName>
        <fullName evidence="3 4">Formyltetrahydrofolate deformylase</fullName>
        <ecNumber evidence="3 4">3.5.1.10</ecNumber>
    </recommendedName>
    <alternativeName>
        <fullName evidence="3">Formyl-FH(4) hydrolase</fullName>
    </alternativeName>
</protein>
<dbReference type="AlphaFoldDB" id="A0A656HGK5"/>
<dbReference type="NCBIfam" id="TIGR00655">
    <property type="entry name" value="PurU"/>
    <property type="match status" value="1"/>
</dbReference>
<keyword evidence="3" id="KW-0658">Purine biosynthesis</keyword>
<dbReference type="GO" id="GO:0008864">
    <property type="term" value="F:formyltetrahydrofolate deformylase activity"/>
    <property type="evidence" value="ECO:0007669"/>
    <property type="project" value="UniProtKB-UniRule"/>
</dbReference>
<proteinExistence type="inferred from homology"/>
<keyword evidence="7" id="KW-1185">Reference proteome</keyword>
<dbReference type="Gene3D" id="3.40.50.170">
    <property type="entry name" value="Formyl transferase, N-terminal domain"/>
    <property type="match status" value="1"/>
</dbReference>
<dbReference type="RefSeq" id="WP_002709248.1">
    <property type="nucleotide sequence ID" value="NZ_JH651384.1"/>
</dbReference>
<evidence type="ECO:0000313" key="7">
    <source>
        <dbReference type="Proteomes" id="UP000005317"/>
    </source>
</evidence>
<evidence type="ECO:0000256" key="2">
    <source>
        <dbReference type="ARBA" id="ARBA00022801"/>
    </source>
</evidence>
<dbReference type="Gene3D" id="3.30.70.260">
    <property type="match status" value="1"/>
</dbReference>
<feature type="active site" evidence="3">
    <location>
        <position position="231"/>
    </location>
</feature>